<dbReference type="SUPFAM" id="SSF103473">
    <property type="entry name" value="MFS general substrate transporter"/>
    <property type="match status" value="1"/>
</dbReference>
<protein>
    <recommendedName>
        <fullName evidence="5">Major facilitator superfamily (MFS) profile domain-containing protein</fullName>
    </recommendedName>
</protein>
<feature type="transmembrane region" description="Helical" evidence="4">
    <location>
        <begin position="141"/>
        <end position="163"/>
    </location>
</feature>
<comment type="caution">
    <text evidence="6">The sequence shown here is derived from an EMBL/GenBank/DDBJ whole genome shotgun (WGS) entry which is preliminary data.</text>
</comment>
<organism evidence="6 7">
    <name type="scientific">Candidatus Uhrbacteria bacterium CG_4_9_14_0_2_um_filter_41_50</name>
    <dbReference type="NCBI Taxonomy" id="1975031"/>
    <lineage>
        <taxon>Bacteria</taxon>
        <taxon>Candidatus Uhriibacteriota</taxon>
    </lineage>
</organism>
<accession>A0A2M8EPU2</accession>
<dbReference type="GO" id="GO:0022857">
    <property type="term" value="F:transmembrane transporter activity"/>
    <property type="evidence" value="ECO:0007669"/>
    <property type="project" value="InterPro"/>
</dbReference>
<feature type="transmembrane region" description="Helical" evidence="4">
    <location>
        <begin position="343"/>
        <end position="360"/>
    </location>
</feature>
<dbReference type="Pfam" id="PF07690">
    <property type="entry name" value="MFS_1"/>
    <property type="match status" value="1"/>
</dbReference>
<evidence type="ECO:0000259" key="5">
    <source>
        <dbReference type="PROSITE" id="PS50850"/>
    </source>
</evidence>
<evidence type="ECO:0000256" key="3">
    <source>
        <dbReference type="ARBA" id="ARBA00023136"/>
    </source>
</evidence>
<dbReference type="PANTHER" id="PTHR23530">
    <property type="entry name" value="TRANSPORT PROTEIN-RELATED"/>
    <property type="match status" value="1"/>
</dbReference>
<feature type="transmembrane region" description="Helical" evidence="4">
    <location>
        <begin position="366"/>
        <end position="387"/>
    </location>
</feature>
<feature type="transmembrane region" description="Helical" evidence="4">
    <location>
        <begin position="74"/>
        <end position="92"/>
    </location>
</feature>
<dbReference type="EMBL" id="PFSI01000019">
    <property type="protein sequence ID" value="PJC24760.1"/>
    <property type="molecule type" value="Genomic_DNA"/>
</dbReference>
<gene>
    <name evidence="6" type="ORF">CO057_01140</name>
</gene>
<name>A0A2M8EPU2_9BACT</name>
<sequence>MSVSKKRLKSNIWKMYIISSLTAFVLFYAIDKVFMELRGLSVTQIVFIEIIYTVCVLLLEVPSGALADRWSRKNVLALHLVFFMLNTILWIFAYDITFFILGIIACAIHAALYSGTYTSLLYDTAKQIGKENEFDKILGNYFFYGGIFSAVSAILGGMVAGYFGITISFWITLAISFIALLFTLSLEEPDIHRTTGEVKYWSHINNAIKFLWKRPALYHLIFLTVILTLSLRIIDEYAQLYFFSVGASLFALGYLSAIAGGIESICAKFAHRLNKYKRRNIYLISLIINFVGFILIGYFHSKIGIVFVYLPIIATWIVGPLFNMDLHKELPSSHRSTGESLVSLLRTLIYIPVALMFSYLADSISIFSGFTAVGIFTGIYLLIFILFSYKKIPQSNLVVK</sequence>
<evidence type="ECO:0000256" key="1">
    <source>
        <dbReference type="ARBA" id="ARBA00022692"/>
    </source>
</evidence>
<feature type="transmembrane region" description="Helical" evidence="4">
    <location>
        <begin position="281"/>
        <end position="299"/>
    </location>
</feature>
<proteinExistence type="predicted"/>
<evidence type="ECO:0000256" key="2">
    <source>
        <dbReference type="ARBA" id="ARBA00022989"/>
    </source>
</evidence>
<dbReference type="InterPro" id="IPR053160">
    <property type="entry name" value="MFS_DHA3_Transporter"/>
</dbReference>
<evidence type="ECO:0000256" key="4">
    <source>
        <dbReference type="SAM" id="Phobius"/>
    </source>
</evidence>
<dbReference type="PROSITE" id="PS50850">
    <property type="entry name" value="MFS"/>
    <property type="match status" value="1"/>
</dbReference>
<feature type="transmembrane region" description="Helical" evidence="4">
    <location>
        <begin position="42"/>
        <end position="62"/>
    </location>
</feature>
<dbReference type="PANTHER" id="PTHR23530:SF1">
    <property type="entry name" value="PERMEASE, MAJOR FACILITATOR SUPERFAMILY-RELATED"/>
    <property type="match status" value="1"/>
</dbReference>
<keyword evidence="3 4" id="KW-0472">Membrane</keyword>
<feature type="transmembrane region" description="Helical" evidence="4">
    <location>
        <begin position="305"/>
        <end position="322"/>
    </location>
</feature>
<evidence type="ECO:0000313" key="6">
    <source>
        <dbReference type="EMBL" id="PJC24760.1"/>
    </source>
</evidence>
<feature type="transmembrane region" description="Helical" evidence="4">
    <location>
        <begin position="98"/>
        <end position="120"/>
    </location>
</feature>
<dbReference type="InterPro" id="IPR036259">
    <property type="entry name" value="MFS_trans_sf"/>
</dbReference>
<reference evidence="7" key="1">
    <citation type="submission" date="2017-09" db="EMBL/GenBank/DDBJ databases">
        <title>Depth-based differentiation of microbial function through sediment-hosted aquifers and enrichment of novel symbionts in the deep terrestrial subsurface.</title>
        <authorList>
            <person name="Probst A.J."/>
            <person name="Ladd B."/>
            <person name="Jarett J.K."/>
            <person name="Geller-Mcgrath D.E."/>
            <person name="Sieber C.M.K."/>
            <person name="Emerson J.B."/>
            <person name="Anantharaman K."/>
            <person name="Thomas B.C."/>
            <person name="Malmstrom R."/>
            <person name="Stieglmeier M."/>
            <person name="Klingl A."/>
            <person name="Woyke T."/>
            <person name="Ryan C.M."/>
            <person name="Banfield J.F."/>
        </authorList>
    </citation>
    <scope>NUCLEOTIDE SEQUENCE [LARGE SCALE GENOMIC DNA]</scope>
</reference>
<dbReference type="AlphaFoldDB" id="A0A2M8EPU2"/>
<dbReference type="InterPro" id="IPR011701">
    <property type="entry name" value="MFS"/>
</dbReference>
<feature type="transmembrane region" description="Helical" evidence="4">
    <location>
        <begin position="240"/>
        <end position="260"/>
    </location>
</feature>
<dbReference type="InterPro" id="IPR020846">
    <property type="entry name" value="MFS_dom"/>
</dbReference>
<dbReference type="Gene3D" id="1.20.1250.20">
    <property type="entry name" value="MFS general substrate transporter like domains"/>
    <property type="match status" value="1"/>
</dbReference>
<keyword evidence="2 4" id="KW-1133">Transmembrane helix</keyword>
<dbReference type="Proteomes" id="UP000230251">
    <property type="component" value="Unassembled WGS sequence"/>
</dbReference>
<feature type="transmembrane region" description="Helical" evidence="4">
    <location>
        <begin position="12"/>
        <end position="30"/>
    </location>
</feature>
<keyword evidence="1 4" id="KW-0812">Transmembrane</keyword>
<feature type="transmembrane region" description="Helical" evidence="4">
    <location>
        <begin position="216"/>
        <end position="234"/>
    </location>
</feature>
<feature type="domain" description="Major facilitator superfamily (MFS) profile" evidence="5">
    <location>
        <begin position="8"/>
        <end position="396"/>
    </location>
</feature>
<evidence type="ECO:0000313" key="7">
    <source>
        <dbReference type="Proteomes" id="UP000230251"/>
    </source>
</evidence>
<feature type="transmembrane region" description="Helical" evidence="4">
    <location>
        <begin position="169"/>
        <end position="186"/>
    </location>
</feature>